<dbReference type="AlphaFoldDB" id="A0A1B4FV76"/>
<organism evidence="1 2">
    <name type="scientific">Burkholderia mayonis</name>
    <dbReference type="NCBI Taxonomy" id="1385591"/>
    <lineage>
        <taxon>Bacteria</taxon>
        <taxon>Pseudomonadati</taxon>
        <taxon>Pseudomonadota</taxon>
        <taxon>Betaproteobacteria</taxon>
        <taxon>Burkholderiales</taxon>
        <taxon>Burkholderiaceae</taxon>
        <taxon>Burkholderia</taxon>
        <taxon>pseudomallei group</taxon>
    </lineage>
</organism>
<evidence type="ECO:0000313" key="1">
    <source>
        <dbReference type="EMBL" id="AOJ07580.1"/>
    </source>
</evidence>
<sequence>MNAGLQIFDETGRLMLDGTTRCGRVMGMQRVQSGAEGSVSADLSRGTPFWSFMPDWLFQHISMNAPVPIVQIGAGSVSWRYSADGSSSYRTPVPGWLIYGVF</sequence>
<dbReference type="RefSeq" id="WP_203234272.1">
    <property type="nucleotide sequence ID" value="NZ_CP013388.1"/>
</dbReference>
<evidence type="ECO:0000313" key="2">
    <source>
        <dbReference type="Proteomes" id="UP000067711"/>
    </source>
</evidence>
<proteinExistence type="predicted"/>
<gene>
    <name evidence="1" type="ORF">WS71_09850</name>
</gene>
<protein>
    <submittedName>
        <fullName evidence="1">Uncharacterized protein</fullName>
    </submittedName>
</protein>
<dbReference type="Proteomes" id="UP000067711">
    <property type="component" value="Chromosome 2"/>
</dbReference>
<dbReference type="EMBL" id="CP013388">
    <property type="protein sequence ID" value="AOJ07580.1"/>
    <property type="molecule type" value="Genomic_DNA"/>
</dbReference>
<accession>A0A1B4FV76</accession>
<reference evidence="1 2" key="1">
    <citation type="submission" date="2015-12" db="EMBL/GenBank/DDBJ databases">
        <title>Diversity of Burkholderia near neighbor genomes.</title>
        <authorList>
            <person name="Sahl J."/>
            <person name="Wagner D."/>
            <person name="Keim P."/>
        </authorList>
    </citation>
    <scope>NUCLEOTIDE SEQUENCE [LARGE SCALE GENOMIC DNA]</scope>
    <source>
        <strain evidence="1 2">BDU8</strain>
    </source>
</reference>
<name>A0A1B4FV76_9BURK</name>